<evidence type="ECO:0000313" key="2">
    <source>
        <dbReference type="Proteomes" id="UP001305414"/>
    </source>
</evidence>
<dbReference type="Proteomes" id="UP001305414">
    <property type="component" value="Unassembled WGS sequence"/>
</dbReference>
<comment type="caution">
    <text evidence="1">The sequence shown here is derived from an EMBL/GenBank/DDBJ whole genome shotgun (WGS) entry which is preliminary data.</text>
</comment>
<sequence>MSVLLHDGGKGYERLYQTPRAQHSLAYNIPTYLRIRTIATSLELDEIDMTLFVPELDAILRRRTAKSNVAEAFTSRFLRTISHMIY</sequence>
<protein>
    <submittedName>
        <fullName evidence="1">Uncharacterized protein</fullName>
    </submittedName>
</protein>
<accession>A0AAN7UEK8</accession>
<reference evidence="1 2" key="1">
    <citation type="submission" date="2023-10" db="EMBL/GenBank/DDBJ databases">
        <title>Draft genome sequence of Xylaria bambusicola isolate GMP-LS, the root and basal stem rot pathogen of sugarcane in Indonesia.</title>
        <authorList>
            <person name="Selvaraj P."/>
            <person name="Muralishankar V."/>
            <person name="Muruganantham S."/>
            <person name="Sp S."/>
            <person name="Haryani S."/>
            <person name="Lau K.J.X."/>
            <person name="Naqvi N.I."/>
        </authorList>
    </citation>
    <scope>NUCLEOTIDE SEQUENCE [LARGE SCALE GENOMIC DNA]</scope>
    <source>
        <strain evidence="1">GMP-LS</strain>
    </source>
</reference>
<evidence type="ECO:0000313" key="1">
    <source>
        <dbReference type="EMBL" id="KAK5630835.1"/>
    </source>
</evidence>
<gene>
    <name evidence="1" type="ORF">RRF57_006550</name>
</gene>
<dbReference type="EMBL" id="JAWHQM010000017">
    <property type="protein sequence ID" value="KAK5630835.1"/>
    <property type="molecule type" value="Genomic_DNA"/>
</dbReference>
<dbReference type="AlphaFoldDB" id="A0AAN7UEK8"/>
<organism evidence="1 2">
    <name type="scientific">Xylaria bambusicola</name>
    <dbReference type="NCBI Taxonomy" id="326684"/>
    <lineage>
        <taxon>Eukaryota</taxon>
        <taxon>Fungi</taxon>
        <taxon>Dikarya</taxon>
        <taxon>Ascomycota</taxon>
        <taxon>Pezizomycotina</taxon>
        <taxon>Sordariomycetes</taxon>
        <taxon>Xylariomycetidae</taxon>
        <taxon>Xylariales</taxon>
        <taxon>Xylariaceae</taxon>
        <taxon>Xylaria</taxon>
    </lineage>
</organism>
<proteinExistence type="predicted"/>
<name>A0AAN7UEK8_9PEZI</name>
<keyword evidence="2" id="KW-1185">Reference proteome</keyword>